<evidence type="ECO:0000256" key="2">
    <source>
        <dbReference type="ARBA" id="ARBA00007317"/>
    </source>
</evidence>
<dbReference type="InterPro" id="IPR011053">
    <property type="entry name" value="Single_hybrid_motif"/>
</dbReference>
<feature type="domain" description="Lipoyl-binding" evidence="6">
    <location>
        <begin position="2"/>
        <end position="77"/>
    </location>
</feature>
<dbReference type="GO" id="GO:0006086">
    <property type="term" value="P:pyruvate decarboxylation to acetyl-CoA"/>
    <property type="evidence" value="ECO:0007669"/>
    <property type="project" value="InterPro"/>
</dbReference>
<name>A0A0S6UBJ2_NEOTH</name>
<keyword evidence="8" id="KW-0670">Pyruvate</keyword>
<keyword evidence="3 4" id="KW-0450">Lipoyl</keyword>
<evidence type="ECO:0000259" key="6">
    <source>
        <dbReference type="PROSITE" id="PS50968"/>
    </source>
</evidence>
<dbReference type="Gene3D" id="2.40.50.100">
    <property type="match status" value="1"/>
</dbReference>
<evidence type="ECO:0000313" key="8">
    <source>
        <dbReference type="EMBL" id="GAF24990.1"/>
    </source>
</evidence>
<organism evidence="8">
    <name type="scientific">Moorella thermoacetica Y72</name>
    <dbReference type="NCBI Taxonomy" id="1325331"/>
    <lineage>
        <taxon>Bacteria</taxon>
        <taxon>Bacillati</taxon>
        <taxon>Bacillota</taxon>
        <taxon>Clostridia</taxon>
        <taxon>Neomoorellales</taxon>
        <taxon>Neomoorellaceae</taxon>
        <taxon>Neomoorella</taxon>
    </lineage>
</organism>
<feature type="domain" description="Peripheral subunit-binding (PSBD)" evidence="7">
    <location>
        <begin position="123"/>
        <end position="163"/>
    </location>
</feature>
<dbReference type="GO" id="GO:0016746">
    <property type="term" value="F:acyltransferase activity"/>
    <property type="evidence" value="ECO:0007669"/>
    <property type="project" value="UniProtKB-KW"/>
</dbReference>
<accession>A0A0S6UBJ2</accession>
<keyword evidence="4 8" id="KW-0012">Acyltransferase</keyword>
<feature type="region of interest" description="Disordered" evidence="5">
    <location>
        <begin position="97"/>
        <end position="121"/>
    </location>
</feature>
<reference evidence="8" key="1">
    <citation type="journal article" date="2014" name="Gene">
        <title>Genome-guided analysis of transformation efficiency and carbon dioxide assimilation by Moorella thermoacetica Y72.</title>
        <authorList>
            <person name="Tsukahara K."/>
            <person name="Kita A."/>
            <person name="Nakashimada Y."/>
            <person name="Hoshino T."/>
            <person name="Murakami K."/>
        </authorList>
    </citation>
    <scope>NUCLEOTIDE SEQUENCE [LARGE SCALE GENOMIC DNA]</scope>
    <source>
        <strain evidence="8">Y72</strain>
    </source>
</reference>
<protein>
    <recommendedName>
        <fullName evidence="4">Dihydrolipoamide acetyltransferase component of pyruvate dehydrogenase complex</fullName>
        <ecNumber evidence="4">2.3.1.-</ecNumber>
    </recommendedName>
</protein>
<dbReference type="PROSITE" id="PS00189">
    <property type="entry name" value="LIPOYL"/>
    <property type="match status" value="1"/>
</dbReference>
<dbReference type="PANTHER" id="PTHR23151">
    <property type="entry name" value="DIHYDROLIPOAMIDE ACETYL/SUCCINYL-TRANSFERASE-RELATED"/>
    <property type="match status" value="1"/>
</dbReference>
<keyword evidence="4 8" id="KW-0808">Transferase</keyword>
<dbReference type="Pfam" id="PF00198">
    <property type="entry name" value="2-oxoacid_dh"/>
    <property type="match status" value="1"/>
</dbReference>
<dbReference type="Pfam" id="PF00364">
    <property type="entry name" value="Biotin_lipoyl"/>
    <property type="match status" value="1"/>
</dbReference>
<evidence type="ECO:0000256" key="5">
    <source>
        <dbReference type="SAM" id="MobiDB-lite"/>
    </source>
</evidence>
<dbReference type="InterPro" id="IPR000089">
    <property type="entry name" value="Biotin_lipoyl"/>
</dbReference>
<dbReference type="InterPro" id="IPR023213">
    <property type="entry name" value="CAT-like_dom_sf"/>
</dbReference>
<evidence type="ECO:0000256" key="1">
    <source>
        <dbReference type="ARBA" id="ARBA00001938"/>
    </source>
</evidence>
<dbReference type="RefSeq" id="WP_025773103.1">
    <property type="nucleotide sequence ID" value="NZ_DF238840.1"/>
</dbReference>
<dbReference type="GO" id="GO:0045254">
    <property type="term" value="C:pyruvate dehydrogenase complex"/>
    <property type="evidence" value="ECO:0007669"/>
    <property type="project" value="InterPro"/>
</dbReference>
<dbReference type="PROSITE" id="PS51826">
    <property type="entry name" value="PSBD"/>
    <property type="match status" value="1"/>
</dbReference>
<dbReference type="InterPro" id="IPR004167">
    <property type="entry name" value="PSBD"/>
</dbReference>
<dbReference type="Pfam" id="PF02817">
    <property type="entry name" value="E3_binding"/>
    <property type="match status" value="1"/>
</dbReference>
<evidence type="ECO:0000256" key="3">
    <source>
        <dbReference type="ARBA" id="ARBA00022823"/>
    </source>
</evidence>
<feature type="compositionally biased region" description="Basic and acidic residues" evidence="5">
    <location>
        <begin position="102"/>
        <end position="121"/>
    </location>
</feature>
<dbReference type="SUPFAM" id="SSF51230">
    <property type="entry name" value="Single hybrid motif"/>
    <property type="match status" value="1"/>
</dbReference>
<dbReference type="AlphaFoldDB" id="A0A0S6UBJ2"/>
<dbReference type="PROSITE" id="PS50968">
    <property type="entry name" value="BIOTINYL_LIPOYL"/>
    <property type="match status" value="1"/>
</dbReference>
<dbReference type="SUPFAM" id="SSF47005">
    <property type="entry name" value="Peripheral subunit-binding domain of 2-oxo acid dehydrogenase complex"/>
    <property type="match status" value="1"/>
</dbReference>
<comment type="similarity">
    <text evidence="2 4">Belongs to the 2-oxoacid dehydrogenase family.</text>
</comment>
<gene>
    <name evidence="8" type="ORF">MTY_0318</name>
</gene>
<dbReference type="InterPro" id="IPR045257">
    <property type="entry name" value="E2/Pdx1"/>
</dbReference>
<dbReference type="CDD" id="cd06849">
    <property type="entry name" value="lipoyl_domain"/>
    <property type="match status" value="1"/>
</dbReference>
<dbReference type="InterPro" id="IPR001078">
    <property type="entry name" value="2-oxoacid_DH_actylTfrase"/>
</dbReference>
<comment type="cofactor">
    <cofactor evidence="1 4">
        <name>(R)-lipoate</name>
        <dbReference type="ChEBI" id="CHEBI:83088"/>
    </cofactor>
</comment>
<dbReference type="InterPro" id="IPR003016">
    <property type="entry name" value="2-oxoA_DH_lipoyl-BS"/>
</dbReference>
<dbReference type="SUPFAM" id="SSF52777">
    <property type="entry name" value="CoA-dependent acyltransferases"/>
    <property type="match status" value="1"/>
</dbReference>
<dbReference type="EC" id="2.3.1.-" evidence="4"/>
<dbReference type="InterPro" id="IPR036625">
    <property type="entry name" value="E3-bd_dom_sf"/>
</dbReference>
<proteinExistence type="inferred from homology"/>
<dbReference type="Gene3D" id="4.10.320.10">
    <property type="entry name" value="E3-binding domain"/>
    <property type="match status" value="1"/>
</dbReference>
<evidence type="ECO:0000256" key="4">
    <source>
        <dbReference type="RuleBase" id="RU003423"/>
    </source>
</evidence>
<sequence>MATKVVMPQVGITTTEGLIGEWYKQEGEYVKKGEPLFSIETDKVTTDVEATADGVVRKIIIPAGQTAPITSMVAIIGDPDEDIGPLLDTAEITTATTSGNEEEIKQEKLEEQKGPNPEGKRIKLSPLARKIATANGISDAELQNLKGSGPDNSIIKRDIEAYLRQKTRQEAPAAQKAVVPEEAGTTFINKETVLEEQRKIVPLSNMRRIIAQRMLQSHRDIPPFYLKIEVGATQLKQWRRELNERLSKKETDVKITLTDFIVKATSLALRDYPELNVSYSDEGIIYHKDINVGIATAIEGGLVVPVIKNADGKSLYQMARERVALIRKARQGGLSLEEISGGTFTVSNLGMYDVEEFVAIINPPEAAILAVGTLRDKLFLAEGTVQVRQCFSLGLTVDHRAVDGATAAKFLQLIKERLEDPYGLLL</sequence>
<dbReference type="EMBL" id="DF238840">
    <property type="protein sequence ID" value="GAF24990.1"/>
    <property type="molecule type" value="Genomic_DNA"/>
</dbReference>
<evidence type="ECO:0000259" key="7">
    <source>
        <dbReference type="PROSITE" id="PS51826"/>
    </source>
</evidence>
<dbReference type="Proteomes" id="UP000063718">
    <property type="component" value="Unassembled WGS sequence"/>
</dbReference>
<dbReference type="Gene3D" id="3.30.559.10">
    <property type="entry name" value="Chloramphenicol acetyltransferase-like domain"/>
    <property type="match status" value="1"/>
</dbReference>
<dbReference type="PANTHER" id="PTHR23151:SF90">
    <property type="entry name" value="DIHYDROLIPOYLLYSINE-RESIDUE ACETYLTRANSFERASE COMPONENT OF PYRUVATE DEHYDROGENASE COMPLEX, MITOCHONDRIAL-RELATED"/>
    <property type="match status" value="1"/>
</dbReference>